<keyword evidence="3" id="KW-1185">Reference proteome</keyword>
<feature type="region of interest" description="Disordered" evidence="1">
    <location>
        <begin position="247"/>
        <end position="333"/>
    </location>
</feature>
<protein>
    <submittedName>
        <fullName evidence="2">Uncharacterized protein</fullName>
    </submittedName>
</protein>
<feature type="region of interest" description="Disordered" evidence="1">
    <location>
        <begin position="354"/>
        <end position="385"/>
    </location>
</feature>
<proteinExistence type="predicted"/>
<feature type="compositionally biased region" description="Polar residues" evidence="1">
    <location>
        <begin position="286"/>
        <end position="300"/>
    </location>
</feature>
<accession>A0ABR4FCN4</accession>
<evidence type="ECO:0000313" key="2">
    <source>
        <dbReference type="EMBL" id="KAL2292439.1"/>
    </source>
</evidence>
<feature type="compositionally biased region" description="Low complexity" evidence="1">
    <location>
        <begin position="319"/>
        <end position="331"/>
    </location>
</feature>
<sequence>MRPSNSQEVSTDEQGQTGVPSILYQRATVWRQIAPDSTHGRGCALVWAGLLPIIGDFFYECQVVFIPENGKHINGETQLGVWFATKASLTRFQTEMVSNKKYEVRVSKFGQKKGLSAHMTSGRFDYIPLSESMAVAVRNLLLYLGSGRDRRSSYRIYHDSFSRTSEDGIREYKTLFGMVRFPWSPEPHTATTARMINLTDNDAYPAPDLDWGSASWRHFCDSPLKDTWEEVRMRHFQYETYKVEEQRRYRPRHLPPSHTPPGSPPELARRPSVPRASILPADAGSQMATPATTTSPSRQAPQGHAPDSQGRTNGSSPADGLSRDSGGLSSRPYPGSAHLSFGISPFGRPLLSHGGEGFLRGGQTTSVGQHTSGEAGSSTAAVRTPVGTSQGALGTVMYYVPRERVFGQGDIERRPEDRD</sequence>
<comment type="caution">
    <text evidence="2">The sequence shown here is derived from an EMBL/GenBank/DDBJ whole genome shotgun (WGS) entry which is preliminary data.</text>
</comment>
<dbReference type="Proteomes" id="UP001600888">
    <property type="component" value="Unassembled WGS sequence"/>
</dbReference>
<evidence type="ECO:0000313" key="3">
    <source>
        <dbReference type="Proteomes" id="UP001600888"/>
    </source>
</evidence>
<evidence type="ECO:0000256" key="1">
    <source>
        <dbReference type="SAM" id="MobiDB-lite"/>
    </source>
</evidence>
<name>A0ABR4FCN4_9PEZI</name>
<gene>
    <name evidence="2" type="ORF">FJTKL_09411</name>
</gene>
<feature type="compositionally biased region" description="Polar residues" evidence="1">
    <location>
        <begin position="362"/>
        <end position="385"/>
    </location>
</feature>
<dbReference type="EMBL" id="JBAWTH010000003">
    <property type="protein sequence ID" value="KAL2292439.1"/>
    <property type="molecule type" value="Genomic_DNA"/>
</dbReference>
<reference evidence="2 3" key="1">
    <citation type="submission" date="2024-03" db="EMBL/GenBank/DDBJ databases">
        <title>A high-quality draft genome sequence of Diaporthe vaccinii, a causative agent of upright dieback and viscid rot disease in cranberry plants.</title>
        <authorList>
            <person name="Sarrasin M."/>
            <person name="Lang B.F."/>
            <person name="Burger G."/>
        </authorList>
    </citation>
    <scope>NUCLEOTIDE SEQUENCE [LARGE SCALE GENOMIC DNA]</scope>
    <source>
        <strain evidence="2 3">IS7</strain>
    </source>
</reference>
<organism evidence="2 3">
    <name type="scientific">Diaporthe vaccinii</name>
    <dbReference type="NCBI Taxonomy" id="105482"/>
    <lineage>
        <taxon>Eukaryota</taxon>
        <taxon>Fungi</taxon>
        <taxon>Dikarya</taxon>
        <taxon>Ascomycota</taxon>
        <taxon>Pezizomycotina</taxon>
        <taxon>Sordariomycetes</taxon>
        <taxon>Sordariomycetidae</taxon>
        <taxon>Diaporthales</taxon>
        <taxon>Diaporthaceae</taxon>
        <taxon>Diaporthe</taxon>
        <taxon>Diaporthe eres species complex</taxon>
    </lineage>
</organism>